<proteinExistence type="predicted"/>
<dbReference type="InterPro" id="IPR024747">
    <property type="entry name" value="Pyridox_Oxase-rel"/>
</dbReference>
<feature type="region of interest" description="Disordered" evidence="1">
    <location>
        <begin position="1"/>
        <end position="22"/>
    </location>
</feature>
<reference evidence="3" key="1">
    <citation type="submission" date="2022-06" db="EMBL/GenBank/DDBJ databases">
        <title>Draft genome sequence of Streptomyces sp. RB6PN25 isolated from peat swamp forest in Thailand.</title>
        <authorList>
            <person name="Duangmal K."/>
            <person name="Klaysubun C."/>
        </authorList>
    </citation>
    <scope>NUCLEOTIDE SEQUENCE</scope>
    <source>
        <strain evidence="3">RB6PN25</strain>
    </source>
</reference>
<dbReference type="Gene3D" id="2.30.110.10">
    <property type="entry name" value="Electron Transport, Fmn-binding Protein, Chain A"/>
    <property type="match status" value="1"/>
</dbReference>
<protein>
    <submittedName>
        <fullName evidence="3">Pyridoxamine 5'-phosphate oxidase family protein</fullName>
    </submittedName>
</protein>
<accession>A0ABT1PSG8</accession>
<evidence type="ECO:0000313" key="3">
    <source>
        <dbReference type="EMBL" id="MCQ4080628.1"/>
    </source>
</evidence>
<dbReference type="InterPro" id="IPR001387">
    <property type="entry name" value="Cro/C1-type_HTH"/>
</dbReference>
<dbReference type="SMART" id="SM00530">
    <property type="entry name" value="HTH_XRE"/>
    <property type="match status" value="1"/>
</dbReference>
<dbReference type="SUPFAM" id="SSF50475">
    <property type="entry name" value="FMN-binding split barrel"/>
    <property type="match status" value="1"/>
</dbReference>
<sequence>MAEKAAPGGARGVSRLNPGDIGRRVAERRRKLGLSRGETAERAGMAANYLRYVEEQPADSDMGALLRLAGALDTTVSELLGGGVDLPPGTGRAGYHPQLVEMDREECRARLTTHGVGRVAVTTAAGPAILPVNYSVIDGAIVFRTAPDAAPAVAATREVAFEVDHVDEALSQGWSVLVIGEAEQVSDPESVRRLHEQAYSKPWAGGERDVWIRINPLKVTGRRIRVGT</sequence>
<organism evidence="3 4">
    <name type="scientific">Streptomyces humicola</name>
    <dbReference type="NCBI Taxonomy" id="2953240"/>
    <lineage>
        <taxon>Bacteria</taxon>
        <taxon>Bacillati</taxon>
        <taxon>Actinomycetota</taxon>
        <taxon>Actinomycetes</taxon>
        <taxon>Kitasatosporales</taxon>
        <taxon>Streptomycetaceae</taxon>
        <taxon>Streptomyces</taxon>
    </lineage>
</organism>
<gene>
    <name evidence="3" type="ORF">NGB36_08435</name>
</gene>
<evidence type="ECO:0000256" key="1">
    <source>
        <dbReference type="SAM" id="MobiDB-lite"/>
    </source>
</evidence>
<dbReference type="Pfam" id="PF12900">
    <property type="entry name" value="Pyridox_ox_2"/>
    <property type="match status" value="1"/>
</dbReference>
<dbReference type="SUPFAM" id="SSF47413">
    <property type="entry name" value="lambda repressor-like DNA-binding domains"/>
    <property type="match status" value="1"/>
</dbReference>
<comment type="caution">
    <text evidence="3">The sequence shown here is derived from an EMBL/GenBank/DDBJ whole genome shotgun (WGS) entry which is preliminary data.</text>
</comment>
<dbReference type="InterPro" id="IPR012349">
    <property type="entry name" value="Split_barrel_FMN-bd"/>
</dbReference>
<dbReference type="Pfam" id="PF01381">
    <property type="entry name" value="HTH_3"/>
    <property type="match status" value="1"/>
</dbReference>
<dbReference type="InterPro" id="IPR010982">
    <property type="entry name" value="Lambda_DNA-bd_dom_sf"/>
</dbReference>
<dbReference type="CDD" id="cd00093">
    <property type="entry name" value="HTH_XRE"/>
    <property type="match status" value="1"/>
</dbReference>
<dbReference type="Proteomes" id="UP001057702">
    <property type="component" value="Unassembled WGS sequence"/>
</dbReference>
<dbReference type="Gene3D" id="1.10.260.40">
    <property type="entry name" value="lambda repressor-like DNA-binding domains"/>
    <property type="match status" value="1"/>
</dbReference>
<keyword evidence="4" id="KW-1185">Reference proteome</keyword>
<name>A0ABT1PSG8_9ACTN</name>
<evidence type="ECO:0000313" key="4">
    <source>
        <dbReference type="Proteomes" id="UP001057702"/>
    </source>
</evidence>
<dbReference type="EMBL" id="JANFNG010000004">
    <property type="protein sequence ID" value="MCQ4080628.1"/>
    <property type="molecule type" value="Genomic_DNA"/>
</dbReference>
<feature type="domain" description="HTH cro/C1-type" evidence="2">
    <location>
        <begin position="25"/>
        <end position="79"/>
    </location>
</feature>
<dbReference type="PROSITE" id="PS50943">
    <property type="entry name" value="HTH_CROC1"/>
    <property type="match status" value="1"/>
</dbReference>
<dbReference type="RefSeq" id="WP_255919532.1">
    <property type="nucleotide sequence ID" value="NZ_JANFNG010000004.1"/>
</dbReference>
<evidence type="ECO:0000259" key="2">
    <source>
        <dbReference type="PROSITE" id="PS50943"/>
    </source>
</evidence>